<feature type="compositionally biased region" description="Basic and acidic residues" evidence="2">
    <location>
        <begin position="27"/>
        <end position="42"/>
    </location>
</feature>
<keyword evidence="1" id="KW-0175">Coiled coil</keyword>
<name>A0A4Z2CNZ2_SCHJA</name>
<evidence type="ECO:0000256" key="2">
    <source>
        <dbReference type="SAM" id="MobiDB-lite"/>
    </source>
</evidence>
<feature type="coiled-coil region" evidence="1">
    <location>
        <begin position="113"/>
        <end position="182"/>
    </location>
</feature>
<dbReference type="EMBL" id="SKCS01000492">
    <property type="protein sequence ID" value="TNN05926.1"/>
    <property type="molecule type" value="Genomic_DNA"/>
</dbReference>
<sequence length="692" mass="80734">MCNYLPDSHFTLDYSETYATDSELTDNEEKNRRSSKDVGFKSKEHKRNNQNPKTLLKNINYKSKLSQHNSTIKSSPQSTSGQVSSSVSLKKSNLNNKYPSSIIARWESSQLALADANSIIVQLNKELKDCKLELKTLQRQYKLQAVRLDKAIGQEADMPQIVDRLNAEIRSLQIRLREKTQQSNVDQRKINELYQRIYVLEKTTIDEKHSQSQFNDEESTVSHQRSNKLTDIPIELKVEKRKNSQLQHQMNVLTKNHKQEINTVNEKLRCLQRKYQQLEMKLHERTQQLQEKTKLLELQNVHNHRIPKNVIQSHLPTSTSSSSSPIHLTNGIDNQTEDVHQLSEETLKSNNQLIDQKKHSSNDRQSLILPRLNANSDNVVKKNNQDSPLNEFMNSEKTQKLSNDEFVTDNQVTHNNQINESKLQHNKGNQLNNNDTEINALNNFKNNDLITHQHQEFSSINEMPKYETEEERKCKLRLLQTLQQIDKKVKCQQYENISLSQVDSHQNHNNSINNDYAKTREEQLWNDLFGSMKDNNNETRSLPNSHDIHYDENISKNNFNHSLNEYSHNKNPTMVISQTNNLINHTMNMSNTKQSSWLSFHKTINQLSNELNIEHYPKHIIKILLIIIINSIVLHHILMMLILELKNYKFNVNEEAVYKRQRRFMGNCKEVDGILQGARCVCVYKCLCTLTD</sequence>
<accession>A0A4Z2CNZ2</accession>
<dbReference type="Proteomes" id="UP000311919">
    <property type="component" value="Unassembled WGS sequence"/>
</dbReference>
<evidence type="ECO:0000313" key="4">
    <source>
        <dbReference type="EMBL" id="TNN05926.1"/>
    </source>
</evidence>
<feature type="region of interest" description="Disordered" evidence="2">
    <location>
        <begin position="21"/>
        <end position="53"/>
    </location>
</feature>
<comment type="caution">
    <text evidence="4">The sequence shown here is derived from an EMBL/GenBank/DDBJ whole genome shotgun (WGS) entry which is preliminary data.</text>
</comment>
<evidence type="ECO:0000256" key="1">
    <source>
        <dbReference type="SAM" id="Coils"/>
    </source>
</evidence>
<reference evidence="4 5" key="1">
    <citation type="submission" date="2019-03" db="EMBL/GenBank/DDBJ databases">
        <title>An improved genome assembly of the fluke Schistosoma japonicum.</title>
        <authorList>
            <person name="Hu W."/>
            <person name="Luo F."/>
            <person name="Yin M."/>
            <person name="Mo X."/>
            <person name="Sun C."/>
            <person name="Wu Q."/>
            <person name="Zhu B."/>
            <person name="Xiang M."/>
            <person name="Wang J."/>
            <person name="Wang Y."/>
            <person name="Zhang T."/>
            <person name="Xu B."/>
            <person name="Zheng H."/>
            <person name="Feng Z."/>
        </authorList>
    </citation>
    <scope>NUCLEOTIDE SEQUENCE [LARGE SCALE GENOMIC DNA]</scope>
    <source>
        <strain evidence="4">HuSjv2</strain>
        <tissue evidence="4">Worms</tissue>
    </source>
</reference>
<protein>
    <submittedName>
        <fullName evidence="4">CCAAT-box DNA binding subunit B</fullName>
    </submittedName>
</protein>
<dbReference type="AlphaFoldDB" id="A0A4Z2CNZ2"/>
<keyword evidence="3" id="KW-0472">Membrane</keyword>
<feature type="region of interest" description="Disordered" evidence="2">
    <location>
        <begin position="66"/>
        <end position="89"/>
    </location>
</feature>
<keyword evidence="3" id="KW-0812">Transmembrane</keyword>
<evidence type="ECO:0000313" key="5">
    <source>
        <dbReference type="Proteomes" id="UP000311919"/>
    </source>
</evidence>
<keyword evidence="5" id="KW-1185">Reference proteome</keyword>
<feature type="transmembrane region" description="Helical" evidence="3">
    <location>
        <begin position="623"/>
        <end position="643"/>
    </location>
</feature>
<gene>
    <name evidence="4" type="ORF">EWB00_008775</name>
</gene>
<organism evidence="4 5">
    <name type="scientific">Schistosoma japonicum</name>
    <name type="common">Blood fluke</name>
    <dbReference type="NCBI Taxonomy" id="6182"/>
    <lineage>
        <taxon>Eukaryota</taxon>
        <taxon>Metazoa</taxon>
        <taxon>Spiralia</taxon>
        <taxon>Lophotrochozoa</taxon>
        <taxon>Platyhelminthes</taxon>
        <taxon>Trematoda</taxon>
        <taxon>Digenea</taxon>
        <taxon>Strigeidida</taxon>
        <taxon>Schistosomatoidea</taxon>
        <taxon>Schistosomatidae</taxon>
        <taxon>Schistosoma</taxon>
    </lineage>
</organism>
<feature type="compositionally biased region" description="Low complexity" evidence="2">
    <location>
        <begin position="73"/>
        <end position="89"/>
    </location>
</feature>
<dbReference type="OrthoDB" id="6283759at2759"/>
<feature type="coiled-coil region" evidence="1">
    <location>
        <begin position="236"/>
        <end position="295"/>
    </location>
</feature>
<feature type="region of interest" description="Disordered" evidence="2">
    <location>
        <begin position="310"/>
        <end position="331"/>
    </location>
</feature>
<evidence type="ECO:0000256" key="3">
    <source>
        <dbReference type="SAM" id="Phobius"/>
    </source>
</evidence>
<proteinExistence type="predicted"/>
<keyword evidence="3" id="KW-1133">Transmembrane helix</keyword>